<dbReference type="PANTHER" id="PTHR34706">
    <property type="entry name" value="SLR1338 PROTEIN"/>
    <property type="match status" value="1"/>
</dbReference>
<sequence length="222" mass="25212">MFQSVDTLVEAKVLRMQSARNQINLHGRRDQIPVIDNYELIRGHWRNFVETARVISYSVEVPDKDGMDLYLASDSCNPQKCQNSSDVEAKIRNKVTVSGWCDMKKCLEDVMAHVKASGTKPAGIDIFTDGIWDPERKPEVEDVIHESIDLLIEKNAKPANLMFQFIQFGRDPGGSKRLKFLDDGCKRTHRGVEYDIVDTKHCDDHVPKIIIGSISSHNDNKD</sequence>
<keyword evidence="2" id="KW-1185">Reference proteome</keyword>
<dbReference type="PANTHER" id="PTHR34706:SF1">
    <property type="entry name" value="VWFA DOMAIN-CONTAINING PROTEIN"/>
    <property type="match status" value="1"/>
</dbReference>
<accession>A0A8K0RPH8</accession>
<evidence type="ECO:0000313" key="1">
    <source>
        <dbReference type="EMBL" id="KAH7236572.1"/>
    </source>
</evidence>
<proteinExistence type="predicted"/>
<dbReference type="OrthoDB" id="9992527at2759"/>
<comment type="caution">
    <text evidence="1">The sequence shown here is derived from an EMBL/GenBank/DDBJ whole genome shotgun (WGS) entry which is preliminary data.</text>
</comment>
<dbReference type="Proteomes" id="UP000813427">
    <property type="component" value="Unassembled WGS sequence"/>
</dbReference>
<dbReference type="AlphaFoldDB" id="A0A8K0RPH8"/>
<dbReference type="EMBL" id="JAGPXF010000007">
    <property type="protein sequence ID" value="KAH7236572.1"/>
    <property type="molecule type" value="Genomic_DNA"/>
</dbReference>
<name>A0A8K0RPH8_9HYPO</name>
<gene>
    <name evidence="1" type="ORF">BKA59DRAFT_460103</name>
</gene>
<reference evidence="1" key="1">
    <citation type="journal article" date="2021" name="Nat. Commun.">
        <title>Genetic determinants of endophytism in the Arabidopsis root mycobiome.</title>
        <authorList>
            <person name="Mesny F."/>
            <person name="Miyauchi S."/>
            <person name="Thiergart T."/>
            <person name="Pickel B."/>
            <person name="Atanasova L."/>
            <person name="Karlsson M."/>
            <person name="Huettel B."/>
            <person name="Barry K.W."/>
            <person name="Haridas S."/>
            <person name="Chen C."/>
            <person name="Bauer D."/>
            <person name="Andreopoulos W."/>
            <person name="Pangilinan J."/>
            <person name="LaButti K."/>
            <person name="Riley R."/>
            <person name="Lipzen A."/>
            <person name="Clum A."/>
            <person name="Drula E."/>
            <person name="Henrissat B."/>
            <person name="Kohler A."/>
            <person name="Grigoriev I.V."/>
            <person name="Martin F.M."/>
            <person name="Hacquard S."/>
        </authorList>
    </citation>
    <scope>NUCLEOTIDE SEQUENCE</scope>
    <source>
        <strain evidence="1">MPI-SDFR-AT-0068</strain>
    </source>
</reference>
<protein>
    <submittedName>
        <fullName evidence="1">Uncharacterized protein</fullName>
    </submittedName>
</protein>
<evidence type="ECO:0000313" key="2">
    <source>
        <dbReference type="Proteomes" id="UP000813427"/>
    </source>
</evidence>
<organism evidence="1 2">
    <name type="scientific">Fusarium tricinctum</name>
    <dbReference type="NCBI Taxonomy" id="61284"/>
    <lineage>
        <taxon>Eukaryota</taxon>
        <taxon>Fungi</taxon>
        <taxon>Dikarya</taxon>
        <taxon>Ascomycota</taxon>
        <taxon>Pezizomycotina</taxon>
        <taxon>Sordariomycetes</taxon>
        <taxon>Hypocreomycetidae</taxon>
        <taxon>Hypocreales</taxon>
        <taxon>Nectriaceae</taxon>
        <taxon>Fusarium</taxon>
        <taxon>Fusarium tricinctum species complex</taxon>
    </lineage>
</organism>